<dbReference type="PANTHER" id="PTHR21022:SF19">
    <property type="entry name" value="PREPHENATE DEHYDRATASE-RELATED"/>
    <property type="match status" value="1"/>
</dbReference>
<dbReference type="InterPro" id="IPR045865">
    <property type="entry name" value="ACT-like_dom_sf"/>
</dbReference>
<dbReference type="GO" id="GO:0005737">
    <property type="term" value="C:cytoplasm"/>
    <property type="evidence" value="ECO:0007669"/>
    <property type="project" value="TreeGrafter"/>
</dbReference>
<evidence type="ECO:0000256" key="6">
    <source>
        <dbReference type="ARBA" id="ARBA00023239"/>
    </source>
</evidence>
<dbReference type="UniPathway" id="UPA00121">
    <property type="reaction ID" value="UER00345"/>
</dbReference>
<dbReference type="PIRSF" id="PIRSF001500">
    <property type="entry name" value="Chor_mut_pdt_Ppr"/>
    <property type="match status" value="1"/>
</dbReference>
<dbReference type="OrthoDB" id="983542at2759"/>
<gene>
    <name evidence="9" type="ORF">FOA43_003008</name>
</gene>
<keyword evidence="5" id="KW-0584">Phenylalanine biosynthesis</keyword>
<dbReference type="EMBL" id="CP064814">
    <property type="protein sequence ID" value="QPG75651.1"/>
    <property type="molecule type" value="Genomic_DNA"/>
</dbReference>
<protein>
    <recommendedName>
        <fullName evidence="2">prephenate dehydratase</fullName>
        <ecNumber evidence="2">4.2.1.51</ecNumber>
    </recommendedName>
</protein>
<dbReference type="InterPro" id="IPR002912">
    <property type="entry name" value="ACT_dom"/>
</dbReference>
<dbReference type="Pfam" id="PF00800">
    <property type="entry name" value="PDT"/>
    <property type="match status" value="1"/>
</dbReference>
<dbReference type="PROSITE" id="PS51171">
    <property type="entry name" value="PREPHENATE_DEHYDR_3"/>
    <property type="match status" value="1"/>
</dbReference>
<evidence type="ECO:0000259" key="8">
    <source>
        <dbReference type="PROSITE" id="PS51671"/>
    </source>
</evidence>
<keyword evidence="10" id="KW-1185">Reference proteome</keyword>
<keyword evidence="6" id="KW-0456">Lyase</keyword>
<dbReference type="EC" id="4.2.1.51" evidence="2"/>
<feature type="domain" description="ACT" evidence="8">
    <location>
        <begin position="201"/>
        <end position="279"/>
    </location>
</feature>
<dbReference type="PROSITE" id="PS51671">
    <property type="entry name" value="ACT"/>
    <property type="match status" value="1"/>
</dbReference>
<dbReference type="CDD" id="cd04905">
    <property type="entry name" value="ACT_CM-PDT"/>
    <property type="match status" value="1"/>
</dbReference>
<evidence type="ECO:0000256" key="2">
    <source>
        <dbReference type="ARBA" id="ARBA00013147"/>
    </source>
</evidence>
<dbReference type="Proteomes" id="UP000662931">
    <property type="component" value="Chromosome 3"/>
</dbReference>
<evidence type="ECO:0000256" key="4">
    <source>
        <dbReference type="ARBA" id="ARBA00023141"/>
    </source>
</evidence>
<evidence type="ECO:0000256" key="3">
    <source>
        <dbReference type="ARBA" id="ARBA00022605"/>
    </source>
</evidence>
<dbReference type="PANTHER" id="PTHR21022">
    <property type="entry name" value="PREPHENATE DEHYDRATASE P PROTEIN"/>
    <property type="match status" value="1"/>
</dbReference>
<accession>A0A875S1P1</accession>
<reference evidence="9" key="1">
    <citation type="submission" date="2020-10" db="EMBL/GenBank/DDBJ databases">
        <authorList>
            <person name="Roach M.J.R."/>
        </authorList>
    </citation>
    <scope>NUCLEOTIDE SEQUENCE</scope>
    <source>
        <strain evidence="9">CBS 1945</strain>
    </source>
</reference>
<dbReference type="Gene3D" id="3.30.70.260">
    <property type="match status" value="1"/>
</dbReference>
<proteinExistence type="predicted"/>
<dbReference type="SUPFAM" id="SSF55021">
    <property type="entry name" value="ACT-like"/>
    <property type="match status" value="1"/>
</dbReference>
<keyword evidence="3" id="KW-0028">Amino-acid biosynthesis</keyword>
<dbReference type="GO" id="GO:0004664">
    <property type="term" value="F:prephenate dehydratase activity"/>
    <property type="evidence" value="ECO:0007669"/>
    <property type="project" value="UniProtKB-EC"/>
</dbReference>
<keyword evidence="4" id="KW-0057">Aromatic amino acid biosynthesis</keyword>
<dbReference type="RefSeq" id="XP_038779216.1">
    <property type="nucleotide sequence ID" value="XM_038923288.1"/>
</dbReference>
<dbReference type="Gene3D" id="3.40.190.10">
    <property type="entry name" value="Periplasmic binding protein-like II"/>
    <property type="match status" value="2"/>
</dbReference>
<evidence type="ECO:0000256" key="5">
    <source>
        <dbReference type="ARBA" id="ARBA00023222"/>
    </source>
</evidence>
<comment type="pathway">
    <text evidence="1">Amino-acid biosynthesis; L-phenylalanine biosynthesis; phenylpyruvate from prephenate: step 1/1.</text>
</comment>
<dbReference type="KEGG" id="bnn:FOA43_003008"/>
<dbReference type="InterPro" id="IPR001086">
    <property type="entry name" value="Preph_deHydtase"/>
</dbReference>
<sequence length="289" mass="33124">MPQPSISSCFKAISKHECDYSLIPFENSSNGPVVLSYDLFRDFFVQHSHRDWQQFKGPDFEVIAEQFVSIHHNFISFGRDLGHVQRIYSHPQVWSQCNRFLEQLEEQCDHKIEKIDVSSTSKAVSVLSMIKSRDQQGKSAAIASATASEIHGVPIQRTNIEDVHDNTTRFLVLGNRGSGGMIHFTPRTDKKLSEKKMTLLTFIIKDNDNFGSLCNILQVFKQHNLNLQTISTRPSRISAWRYVFFVEVWYEEKPLSAALVELDTMVLDLAVIGTFYRPNKFFDMVGKRG</sequence>
<dbReference type="AlphaFoldDB" id="A0A875S1P1"/>
<dbReference type="GeneID" id="62196409"/>
<evidence type="ECO:0000259" key="7">
    <source>
        <dbReference type="PROSITE" id="PS51171"/>
    </source>
</evidence>
<dbReference type="CDD" id="cd13532">
    <property type="entry name" value="PBP2_PDT_like"/>
    <property type="match status" value="1"/>
</dbReference>
<evidence type="ECO:0000313" key="9">
    <source>
        <dbReference type="EMBL" id="QPG75651.1"/>
    </source>
</evidence>
<name>A0A875S1P1_EENNA</name>
<dbReference type="SUPFAM" id="SSF53850">
    <property type="entry name" value="Periplasmic binding protein-like II"/>
    <property type="match status" value="1"/>
</dbReference>
<evidence type="ECO:0000313" key="10">
    <source>
        <dbReference type="Proteomes" id="UP000662931"/>
    </source>
</evidence>
<evidence type="ECO:0000256" key="1">
    <source>
        <dbReference type="ARBA" id="ARBA00004741"/>
    </source>
</evidence>
<dbReference type="GO" id="GO:0009094">
    <property type="term" value="P:L-phenylalanine biosynthetic process"/>
    <property type="evidence" value="ECO:0007669"/>
    <property type="project" value="UniProtKB-UniPathway"/>
</dbReference>
<organism evidence="9 10">
    <name type="scientific">Eeniella nana</name>
    <name type="common">Yeast</name>
    <name type="synonym">Brettanomyces nanus</name>
    <dbReference type="NCBI Taxonomy" id="13502"/>
    <lineage>
        <taxon>Eukaryota</taxon>
        <taxon>Fungi</taxon>
        <taxon>Dikarya</taxon>
        <taxon>Ascomycota</taxon>
        <taxon>Saccharomycotina</taxon>
        <taxon>Pichiomycetes</taxon>
        <taxon>Pichiales</taxon>
        <taxon>Pichiaceae</taxon>
        <taxon>Brettanomyces</taxon>
    </lineage>
</organism>
<dbReference type="InterPro" id="IPR008242">
    <property type="entry name" value="Chor_mutase/pphenate_deHydtase"/>
</dbReference>
<feature type="domain" description="Prephenate dehydratase" evidence="7">
    <location>
        <begin position="1"/>
        <end position="175"/>
    </location>
</feature>